<dbReference type="EMBL" id="CM026424">
    <property type="protein sequence ID" value="KAG0579156.1"/>
    <property type="molecule type" value="Genomic_DNA"/>
</dbReference>
<accession>A0A8T0I7Y9</accession>
<feature type="region of interest" description="Disordered" evidence="1">
    <location>
        <begin position="67"/>
        <end position="88"/>
    </location>
</feature>
<reference evidence="2" key="1">
    <citation type="submission" date="2020-06" db="EMBL/GenBank/DDBJ databases">
        <title>WGS assembly of Ceratodon purpureus strain R40.</title>
        <authorList>
            <person name="Carey S.B."/>
            <person name="Jenkins J."/>
            <person name="Shu S."/>
            <person name="Lovell J.T."/>
            <person name="Sreedasyam A."/>
            <person name="Maumus F."/>
            <person name="Tiley G.P."/>
            <person name="Fernandez-Pozo N."/>
            <person name="Barry K."/>
            <person name="Chen C."/>
            <person name="Wang M."/>
            <person name="Lipzen A."/>
            <person name="Daum C."/>
            <person name="Saski C.A."/>
            <person name="Payton A.C."/>
            <person name="Mcbreen J.C."/>
            <person name="Conrad R.E."/>
            <person name="Kollar L.M."/>
            <person name="Olsson S."/>
            <person name="Huttunen S."/>
            <person name="Landis J.B."/>
            <person name="Wickett N.J."/>
            <person name="Johnson M.G."/>
            <person name="Rensing S.A."/>
            <person name="Grimwood J."/>
            <person name="Schmutz J."/>
            <person name="Mcdaniel S.F."/>
        </authorList>
    </citation>
    <scope>NUCLEOTIDE SEQUENCE</scope>
    <source>
        <strain evidence="2">R40</strain>
    </source>
</reference>
<gene>
    <name evidence="2" type="ORF">KC19_4G077300</name>
</gene>
<name>A0A8T0I7Y9_CERPU</name>
<feature type="region of interest" description="Disordered" evidence="1">
    <location>
        <begin position="201"/>
        <end position="232"/>
    </location>
</feature>
<feature type="compositionally biased region" description="Polar residues" evidence="1">
    <location>
        <begin position="72"/>
        <end position="81"/>
    </location>
</feature>
<comment type="caution">
    <text evidence="2">The sequence shown here is derived from an EMBL/GenBank/DDBJ whole genome shotgun (WGS) entry which is preliminary data.</text>
</comment>
<evidence type="ECO:0000313" key="3">
    <source>
        <dbReference type="Proteomes" id="UP000822688"/>
    </source>
</evidence>
<evidence type="ECO:0000313" key="2">
    <source>
        <dbReference type="EMBL" id="KAG0579156.1"/>
    </source>
</evidence>
<dbReference type="AlphaFoldDB" id="A0A8T0I7Y9"/>
<protein>
    <submittedName>
        <fullName evidence="2">Uncharacterized protein</fullName>
    </submittedName>
</protein>
<dbReference type="Proteomes" id="UP000822688">
    <property type="component" value="Chromosome 4"/>
</dbReference>
<organism evidence="2 3">
    <name type="scientific">Ceratodon purpureus</name>
    <name type="common">Fire moss</name>
    <name type="synonym">Dicranum purpureum</name>
    <dbReference type="NCBI Taxonomy" id="3225"/>
    <lineage>
        <taxon>Eukaryota</taxon>
        <taxon>Viridiplantae</taxon>
        <taxon>Streptophyta</taxon>
        <taxon>Embryophyta</taxon>
        <taxon>Bryophyta</taxon>
        <taxon>Bryophytina</taxon>
        <taxon>Bryopsida</taxon>
        <taxon>Dicranidae</taxon>
        <taxon>Pseudoditrichales</taxon>
        <taxon>Ditrichaceae</taxon>
        <taxon>Ceratodon</taxon>
    </lineage>
</organism>
<sequence>MILSNDRYKWHKHYVATSGGQHEDCPDEAFATLRQFWESPEGKAKSQTMKGIRAKVGKDLSFCSEQDLEVTPTRTRPSLSASEDFHSPGSEQVKFANAYDTPMCSDWVMEAPTEYEATETFASQAHSPEVGTRSCNQYKTPEKVTDAWKEGMESRMDFLQTNLTELIHLLKQGVSSENRQPASALPNVLDAQRTTVFPENIHLRTGTPSPPVSHCIDRTETENTPPSGGSLEDVDRQHSVYPESQSPCSGDTILLSPICCTQAEISNSGSSPPLTSPTNSRSTIGPGDAVAHTVSEVQIPTAEVCQTRTTAPPSGIGLPDIGIVTRGVRGRKSGVCSKIPPDFQPAKDSDTLVPAKKSIWIIHPQHGEIVVAAGRTGPGPRSKVMKEGPPCPTGAQWIYVLRVFKTAVGVMHPSPGDERRTLDCALPPKRGRHELLLWNSRFLIPYKVDESTCTSS</sequence>
<proteinExistence type="predicted"/>
<evidence type="ECO:0000256" key="1">
    <source>
        <dbReference type="SAM" id="MobiDB-lite"/>
    </source>
</evidence>
<keyword evidence="3" id="KW-1185">Reference proteome</keyword>